<feature type="binding site" evidence="5">
    <location>
        <position position="140"/>
    </location>
    <ligand>
        <name>Mg(2+)</name>
        <dbReference type="ChEBI" id="CHEBI:18420"/>
    </ligand>
</feature>
<dbReference type="EC" id="4.2.1.113" evidence="5"/>
<dbReference type="Pfam" id="PF13378">
    <property type="entry name" value="MR_MLE_C"/>
    <property type="match status" value="1"/>
</dbReference>
<keyword evidence="4 5" id="KW-0456">Lyase</keyword>
<protein>
    <recommendedName>
        <fullName evidence="5">o-succinylbenzoate synthase</fullName>
        <shortName evidence="5">OSB synthase</shortName>
        <shortName evidence="5">OSBS</shortName>
        <ecNumber evidence="5">4.2.1.113</ecNumber>
    </recommendedName>
    <alternativeName>
        <fullName evidence="5">4-(2'-carboxyphenyl)-4-oxybutyric acid synthase</fullName>
    </alternativeName>
    <alternativeName>
        <fullName evidence="5">o-succinylbenzoic acid synthase</fullName>
    </alternativeName>
</protein>
<sequence length="336" mass="35434">MSPIFELPSFDDLIADAVVVSLPMRVRFRGITTREALLLRGPAGWGEFAPFVEYDDEEAAHWLRAGIEAAWLGPPPAIRATVPVNATVPAIDASAVPELLERFPGSRTAKIKVAEKGQSLADDIARVNEVRRHIPNVRVDANGGWSVDEAVVALRALTEGGELEYAEQPCASVEELVRVRAAGTGVRIAADESIRRADDPLRVVRAGGADVAIVKVPPLGGMRAVVALSTQLAEYGVPVVVSSALDTAVGMASGLAAAAALPELPFACGLGTGGLFVRDVAVVDPAISGALSVGAVEPDPSILAQLTATPERTAWWLGRVRRCHRILDRRGALNFV</sequence>
<dbReference type="Pfam" id="PF18374">
    <property type="entry name" value="Enolase_like_N"/>
    <property type="match status" value="1"/>
</dbReference>
<dbReference type="InterPro" id="IPR036849">
    <property type="entry name" value="Enolase-like_C_sf"/>
</dbReference>
<comment type="function">
    <text evidence="5">Converts 2-succinyl-6-hydroxy-2,4-cyclohexadiene-1-carboxylate (SHCHC) to 2-succinylbenzoate (OSB).</text>
</comment>
<organism evidence="7">
    <name type="scientific">Nocardia globerula</name>
    <dbReference type="NCBI Taxonomy" id="1818"/>
    <lineage>
        <taxon>Bacteria</taxon>
        <taxon>Bacillati</taxon>
        <taxon>Actinomycetota</taxon>
        <taxon>Actinomycetes</taxon>
        <taxon>Mycobacteriales</taxon>
        <taxon>Nocardiaceae</taxon>
        <taxon>Nocardia</taxon>
    </lineage>
</organism>
<proteinExistence type="inferred from homology"/>
<dbReference type="SFLD" id="SFLDF00009">
    <property type="entry name" value="o-succinylbenzoate_synthase"/>
    <property type="match status" value="1"/>
</dbReference>
<gene>
    <name evidence="5" type="primary">menC</name>
    <name evidence="7" type="ORF">FNL38_101441</name>
</gene>
<feature type="binding site" evidence="5">
    <location>
        <position position="191"/>
    </location>
    <ligand>
        <name>Mg(2+)</name>
        <dbReference type="ChEBI" id="CHEBI:18420"/>
    </ligand>
</feature>
<dbReference type="SMART" id="SM00922">
    <property type="entry name" value="MR_MLE"/>
    <property type="match status" value="1"/>
</dbReference>
<name>A0A652YWN3_NOCGL</name>
<feature type="binding site" evidence="5">
    <location>
        <position position="167"/>
    </location>
    <ligand>
        <name>Mg(2+)</name>
        <dbReference type="ChEBI" id="CHEBI:18420"/>
    </ligand>
</feature>
<dbReference type="PANTHER" id="PTHR48073:SF2">
    <property type="entry name" value="O-SUCCINYLBENZOATE SYNTHASE"/>
    <property type="match status" value="1"/>
</dbReference>
<comment type="pathway">
    <text evidence="5">Quinol/quinone metabolism; menaquinone biosynthesis.</text>
</comment>
<dbReference type="GO" id="GO:0000287">
    <property type="term" value="F:magnesium ion binding"/>
    <property type="evidence" value="ECO:0007669"/>
    <property type="project" value="UniProtKB-UniRule"/>
</dbReference>
<dbReference type="SFLD" id="SFLDS00001">
    <property type="entry name" value="Enolase"/>
    <property type="match status" value="1"/>
</dbReference>
<keyword evidence="3 5" id="KW-0460">Magnesium</keyword>
<evidence type="ECO:0000256" key="5">
    <source>
        <dbReference type="HAMAP-Rule" id="MF_00470"/>
    </source>
</evidence>
<dbReference type="InterPro" id="IPR013342">
    <property type="entry name" value="Mandelate_racemase_C"/>
</dbReference>
<evidence type="ECO:0000256" key="1">
    <source>
        <dbReference type="ARBA" id="ARBA00022428"/>
    </source>
</evidence>
<comment type="catalytic activity">
    <reaction evidence="5">
        <text>(1R,6R)-6-hydroxy-2-succinyl-cyclohexa-2,4-diene-1-carboxylate = 2-succinylbenzoate + H2O</text>
        <dbReference type="Rhea" id="RHEA:10196"/>
        <dbReference type="ChEBI" id="CHEBI:15377"/>
        <dbReference type="ChEBI" id="CHEBI:18325"/>
        <dbReference type="ChEBI" id="CHEBI:58689"/>
        <dbReference type="EC" id="4.2.1.113"/>
    </reaction>
</comment>
<dbReference type="InterPro" id="IPR029065">
    <property type="entry name" value="Enolase_C-like"/>
</dbReference>
<dbReference type="PANTHER" id="PTHR48073">
    <property type="entry name" value="O-SUCCINYLBENZOATE SYNTHASE-RELATED"/>
    <property type="match status" value="1"/>
</dbReference>
<accession>A0A652YWN3</accession>
<dbReference type="Gene3D" id="3.20.20.120">
    <property type="entry name" value="Enolase-like C-terminal domain"/>
    <property type="match status" value="1"/>
</dbReference>
<evidence type="ECO:0000256" key="4">
    <source>
        <dbReference type="ARBA" id="ARBA00023239"/>
    </source>
</evidence>
<feature type="active site" description="Proton acceptor" evidence="5">
    <location>
        <position position="215"/>
    </location>
</feature>
<dbReference type="CDD" id="cd03320">
    <property type="entry name" value="OSBS"/>
    <property type="match status" value="1"/>
</dbReference>
<evidence type="ECO:0000256" key="3">
    <source>
        <dbReference type="ARBA" id="ARBA00022842"/>
    </source>
</evidence>
<comment type="caution">
    <text evidence="7">The sequence shown here is derived from an EMBL/GenBank/DDBJ whole genome shotgun (WGS) entry which is preliminary data.</text>
</comment>
<evidence type="ECO:0000313" key="7">
    <source>
        <dbReference type="EMBL" id="TYQ08074.1"/>
    </source>
</evidence>
<keyword evidence="2 5" id="KW-0479">Metal-binding</keyword>
<dbReference type="SUPFAM" id="SSF51604">
    <property type="entry name" value="Enolase C-terminal domain-like"/>
    <property type="match status" value="1"/>
</dbReference>
<dbReference type="InterPro" id="IPR010196">
    <property type="entry name" value="OSB_synthase_MenC1"/>
</dbReference>
<dbReference type="GO" id="GO:0009234">
    <property type="term" value="P:menaquinone biosynthetic process"/>
    <property type="evidence" value="ECO:0007669"/>
    <property type="project" value="UniProtKB-UniRule"/>
</dbReference>
<dbReference type="SFLD" id="SFLDG00180">
    <property type="entry name" value="muconate_cycloisomerase"/>
    <property type="match status" value="1"/>
</dbReference>
<dbReference type="AlphaFoldDB" id="A0A652YWN3"/>
<comment type="pathway">
    <text evidence="5">Quinol/quinone metabolism; 1,4-dihydroxy-2-naphthoate biosynthesis; 1,4-dihydroxy-2-naphthoate from chorismate: step 4/7.</text>
</comment>
<comment type="cofactor">
    <cofactor evidence="5">
        <name>a divalent metal cation</name>
        <dbReference type="ChEBI" id="CHEBI:60240"/>
    </cofactor>
</comment>
<feature type="active site" description="Proton donor" evidence="5">
    <location>
        <position position="112"/>
    </location>
</feature>
<dbReference type="UniPathway" id="UPA01057">
    <property type="reaction ID" value="UER00165"/>
</dbReference>
<feature type="domain" description="Mandelate racemase/muconate lactonizing enzyme C-terminal" evidence="6">
    <location>
        <begin position="93"/>
        <end position="186"/>
    </location>
</feature>
<reference evidence="7" key="1">
    <citation type="submission" date="2019-07" db="EMBL/GenBank/DDBJ databases">
        <title>Genomic Encyclopedia of Type Strains, Phase IV (KMG-IV): sequencing the most valuable type-strain genomes for metagenomic binning, comparative biology and taxonomic classification.</title>
        <authorList>
            <person name="Goeker M."/>
        </authorList>
    </citation>
    <scope>NUCLEOTIDE SEQUENCE</scope>
    <source>
        <strain evidence="7">DSM 44596</strain>
    </source>
</reference>
<dbReference type="EMBL" id="VNIQ01000001">
    <property type="protein sequence ID" value="TYQ08074.1"/>
    <property type="molecule type" value="Genomic_DNA"/>
</dbReference>
<evidence type="ECO:0000259" key="6">
    <source>
        <dbReference type="SMART" id="SM00922"/>
    </source>
</evidence>
<comment type="similarity">
    <text evidence="5">Belongs to the mandelate racemase/muconate lactonizing enzyme family. MenC type 1 subfamily.</text>
</comment>
<dbReference type="HAMAP" id="MF_00470">
    <property type="entry name" value="MenC_1"/>
    <property type="match status" value="1"/>
</dbReference>
<evidence type="ECO:0000256" key="2">
    <source>
        <dbReference type="ARBA" id="ARBA00022723"/>
    </source>
</evidence>
<dbReference type="NCBIfam" id="NF002782">
    <property type="entry name" value="PRK02901.1"/>
    <property type="match status" value="1"/>
</dbReference>
<keyword evidence="1 5" id="KW-0474">Menaquinone biosynthesis</keyword>
<dbReference type="UniPathway" id="UPA00079"/>
<dbReference type="GO" id="GO:0043748">
    <property type="term" value="F:O-succinylbenzoate synthase activity"/>
    <property type="evidence" value="ECO:0007669"/>
    <property type="project" value="UniProtKB-EC"/>
</dbReference>